<feature type="region of interest" description="Disordered" evidence="1">
    <location>
        <begin position="1"/>
        <end position="63"/>
    </location>
</feature>
<organism evidence="2 3">
    <name type="scientific">Psylliodes chrysocephalus</name>
    <dbReference type="NCBI Taxonomy" id="3402493"/>
    <lineage>
        <taxon>Eukaryota</taxon>
        <taxon>Metazoa</taxon>
        <taxon>Ecdysozoa</taxon>
        <taxon>Arthropoda</taxon>
        <taxon>Hexapoda</taxon>
        <taxon>Insecta</taxon>
        <taxon>Pterygota</taxon>
        <taxon>Neoptera</taxon>
        <taxon>Endopterygota</taxon>
        <taxon>Coleoptera</taxon>
        <taxon>Polyphaga</taxon>
        <taxon>Cucujiformia</taxon>
        <taxon>Chrysomeloidea</taxon>
        <taxon>Chrysomelidae</taxon>
        <taxon>Galerucinae</taxon>
        <taxon>Alticini</taxon>
        <taxon>Psylliodes</taxon>
    </lineage>
</organism>
<name>A0A9P0CZ34_9CUCU</name>
<dbReference type="Proteomes" id="UP001153636">
    <property type="component" value="Chromosome 2"/>
</dbReference>
<gene>
    <name evidence="2" type="ORF">PSYICH_LOCUS6501</name>
</gene>
<evidence type="ECO:0000313" key="3">
    <source>
        <dbReference type="Proteomes" id="UP001153636"/>
    </source>
</evidence>
<dbReference type="InterPro" id="IPR058242">
    <property type="entry name" value="Capsid_partitivirus"/>
</dbReference>
<dbReference type="AlphaFoldDB" id="A0A9P0CZ34"/>
<evidence type="ECO:0000256" key="1">
    <source>
        <dbReference type="SAM" id="MobiDB-lite"/>
    </source>
</evidence>
<evidence type="ECO:0000313" key="2">
    <source>
        <dbReference type="EMBL" id="CAH1106886.1"/>
    </source>
</evidence>
<accession>A0A9P0CZ34</accession>
<proteinExistence type="predicted"/>
<dbReference type="OrthoDB" id="6761978at2759"/>
<protein>
    <submittedName>
        <fullName evidence="2">Uncharacterized protein</fullName>
    </submittedName>
</protein>
<sequence length="336" mass="37984">MQTPDESSVTQEATKLLSTEPSKLKLDTASYHETPNLALIPKPIKTNSTKSKSTNPATSATTTANAIEVSISKNLQPLPEDSSAKEPTPEVDLISILKISERLELNLGIPFTIDVQPDTRYTLQYLTQCVSLQYPDLNVKSYNYVSTFSLIGYDIVCIHAALLYCDLNKRNQRPFHSRIYTTNMNRKEFYDSLLRLNVSSRARPLINNLTSTYDEQLAQLQYTPGYAGFKFLTDFDHTIPSLLMLYAHQILASFPTNAQPNTVLTELFQQILTTKDGCSYTISNLLGGPYVSDNDTRIHENWLLTTFERIFNPVINRSLALRPSLAKLHSYFLHFV</sequence>
<feature type="compositionally biased region" description="Polar residues" evidence="1">
    <location>
        <begin position="1"/>
        <end position="21"/>
    </location>
</feature>
<dbReference type="Pfam" id="PF25666">
    <property type="entry name" value="Partiti_capsid"/>
    <property type="match status" value="1"/>
</dbReference>
<feature type="compositionally biased region" description="Low complexity" evidence="1">
    <location>
        <begin position="41"/>
        <end position="63"/>
    </location>
</feature>
<dbReference type="EMBL" id="OV651814">
    <property type="protein sequence ID" value="CAH1106886.1"/>
    <property type="molecule type" value="Genomic_DNA"/>
</dbReference>
<keyword evidence="3" id="KW-1185">Reference proteome</keyword>
<reference evidence="2" key="1">
    <citation type="submission" date="2022-01" db="EMBL/GenBank/DDBJ databases">
        <authorList>
            <person name="King R."/>
        </authorList>
    </citation>
    <scope>NUCLEOTIDE SEQUENCE</scope>
</reference>